<dbReference type="OrthoDB" id="3540489at2"/>
<feature type="signal peptide" evidence="1">
    <location>
        <begin position="1"/>
        <end position="24"/>
    </location>
</feature>
<dbReference type="Pfam" id="PF03995">
    <property type="entry name" value="Inhibitor_I36"/>
    <property type="match status" value="1"/>
</dbReference>
<dbReference type="Proteomes" id="UP000658656">
    <property type="component" value="Unassembled WGS sequence"/>
</dbReference>
<evidence type="ECO:0000256" key="1">
    <source>
        <dbReference type="SAM" id="SignalP"/>
    </source>
</evidence>
<feature type="chain" id="PRO_5038431833" description="Peptidase inhibitor family I36 protein" evidence="1">
    <location>
        <begin position="25"/>
        <end position="133"/>
    </location>
</feature>
<dbReference type="RefSeq" id="WP_145937877.1">
    <property type="nucleotide sequence ID" value="NZ_BNAV01000003.1"/>
</dbReference>
<dbReference type="AlphaFoldDB" id="A0A8H9M4V0"/>
<keyword evidence="3" id="KW-1185">Reference proteome</keyword>
<dbReference type="InterPro" id="IPR011024">
    <property type="entry name" value="G_crystallin-like"/>
</dbReference>
<gene>
    <name evidence="2" type="ORF">GCM10017566_25550</name>
</gene>
<proteinExistence type="predicted"/>
<evidence type="ECO:0000313" key="2">
    <source>
        <dbReference type="EMBL" id="GHF51315.1"/>
    </source>
</evidence>
<reference evidence="2" key="2">
    <citation type="submission" date="2020-09" db="EMBL/GenBank/DDBJ databases">
        <authorList>
            <person name="Sun Q."/>
            <person name="Zhou Y."/>
        </authorList>
    </citation>
    <scope>NUCLEOTIDE SEQUENCE</scope>
    <source>
        <strain evidence="2">CGMCC 4.7679</strain>
    </source>
</reference>
<accession>A0A8H9M4V0</accession>
<dbReference type="SUPFAM" id="SSF49695">
    <property type="entry name" value="gamma-Crystallin-like"/>
    <property type="match status" value="1"/>
</dbReference>
<evidence type="ECO:0000313" key="3">
    <source>
        <dbReference type="Proteomes" id="UP000658656"/>
    </source>
</evidence>
<organism evidence="2 3">
    <name type="scientific">Amycolatopsis bartoniae</name>
    <dbReference type="NCBI Taxonomy" id="941986"/>
    <lineage>
        <taxon>Bacteria</taxon>
        <taxon>Bacillati</taxon>
        <taxon>Actinomycetota</taxon>
        <taxon>Actinomycetes</taxon>
        <taxon>Pseudonocardiales</taxon>
        <taxon>Pseudonocardiaceae</taxon>
        <taxon>Amycolatopsis</taxon>
    </lineage>
</organism>
<keyword evidence="1" id="KW-0732">Signal</keyword>
<comment type="caution">
    <text evidence="2">The sequence shown here is derived from an EMBL/GenBank/DDBJ whole genome shotgun (WGS) entry which is preliminary data.</text>
</comment>
<protein>
    <recommendedName>
        <fullName evidence="4">Peptidase inhibitor family I36 protein</fullName>
    </recommendedName>
</protein>
<reference evidence="2" key="1">
    <citation type="journal article" date="2014" name="Int. J. Syst. Evol. Microbiol.">
        <title>Complete genome sequence of Corynebacterium casei LMG S-19264T (=DSM 44701T), isolated from a smear-ripened cheese.</title>
        <authorList>
            <consortium name="US DOE Joint Genome Institute (JGI-PGF)"/>
            <person name="Walter F."/>
            <person name="Albersmeier A."/>
            <person name="Kalinowski J."/>
            <person name="Ruckert C."/>
        </authorList>
    </citation>
    <scope>NUCLEOTIDE SEQUENCE</scope>
    <source>
        <strain evidence="2">CGMCC 4.7679</strain>
    </source>
</reference>
<sequence>MRNRNLRVLATGIAALGAAGALVAAAGPATGATPDVIACGNTRICLYPDIGYGGQPWTWPNDSSDGNISDVGANDKASSITNNSNYYVRFYANSYGGEPHVCLHPHSSISDLRSYSMNDKISSFYSSNTACAS</sequence>
<dbReference type="Gene3D" id="2.60.20.10">
    <property type="entry name" value="Crystallins"/>
    <property type="match status" value="1"/>
</dbReference>
<evidence type="ECO:0008006" key="4">
    <source>
        <dbReference type="Google" id="ProtNLM"/>
    </source>
</evidence>
<name>A0A8H9M4V0_9PSEU</name>
<dbReference type="EMBL" id="BNAV01000003">
    <property type="protein sequence ID" value="GHF51315.1"/>
    <property type="molecule type" value="Genomic_DNA"/>
</dbReference>